<dbReference type="Pfam" id="PF13783">
    <property type="entry name" value="DUF4177"/>
    <property type="match status" value="1"/>
</dbReference>
<dbReference type="KEGG" id="sacz:AOT14_25570"/>
<dbReference type="AlphaFoldDB" id="A0A0S1B1I0"/>
<reference evidence="1 2" key="1">
    <citation type="journal article" date="2015" name="Genome Announc.">
        <title>Complete Genome Sequencing of Stenotrophomonas acidaminiphila ZAC14D2_NAIMI4_2, a Multidrug-Resistant Strain Isolated from Sediments of a Polluted River in Mexico, Uncovers New Antibiotic Resistance Genes and a Novel Class-II Lasso Peptide Biosynthesis Gene Cluster.</title>
        <authorList>
            <person name="Vinuesa P."/>
            <person name="Ochoa-Sanchez L.E."/>
        </authorList>
    </citation>
    <scope>NUCLEOTIDE SEQUENCE [LARGE SCALE GENOMIC DNA]</scope>
    <source>
        <strain evidence="1 2">ZAC14D2_NAIMI4_2</strain>
    </source>
</reference>
<sequence>MSTQWKYLVVKVKTGMLGDFKMETLQEELDRHGRLGWELVNVVHATPTISSPTLIFKKEV</sequence>
<gene>
    <name evidence="1" type="ORF">AOT14_25570</name>
</gene>
<evidence type="ECO:0008006" key="3">
    <source>
        <dbReference type="Google" id="ProtNLM"/>
    </source>
</evidence>
<dbReference type="InterPro" id="IPR025234">
    <property type="entry name" value="YjzH-like"/>
</dbReference>
<organism evidence="1 2">
    <name type="scientific">Stenotrophomonas acidaminiphila</name>
    <dbReference type="NCBI Taxonomy" id="128780"/>
    <lineage>
        <taxon>Bacteria</taxon>
        <taxon>Pseudomonadati</taxon>
        <taxon>Pseudomonadota</taxon>
        <taxon>Gammaproteobacteria</taxon>
        <taxon>Lysobacterales</taxon>
        <taxon>Lysobacteraceae</taxon>
        <taxon>Stenotrophomonas</taxon>
    </lineage>
</organism>
<protein>
    <recommendedName>
        <fullName evidence="3">DUF4177 domain-containing protein</fullName>
    </recommendedName>
</protein>
<dbReference type="Proteomes" id="UP000061010">
    <property type="component" value="Chromosome"/>
</dbReference>
<dbReference type="PATRIC" id="fig|128780.6.peg.2581"/>
<dbReference type="RefSeq" id="WP_054666950.1">
    <property type="nucleotide sequence ID" value="NZ_CP139470.1"/>
</dbReference>
<dbReference type="OrthoDB" id="9799495at2"/>
<evidence type="ECO:0000313" key="2">
    <source>
        <dbReference type="Proteomes" id="UP000061010"/>
    </source>
</evidence>
<keyword evidence="2" id="KW-1185">Reference proteome</keyword>
<dbReference type="EMBL" id="CP012900">
    <property type="protein sequence ID" value="ALJ28919.1"/>
    <property type="molecule type" value="Genomic_DNA"/>
</dbReference>
<evidence type="ECO:0000313" key="1">
    <source>
        <dbReference type="EMBL" id="ALJ28919.1"/>
    </source>
</evidence>
<accession>A0A0S1B1I0</accession>
<name>A0A0S1B1I0_9GAMM</name>
<proteinExistence type="predicted"/>